<dbReference type="GeneID" id="54456353"/>
<proteinExistence type="predicted"/>
<dbReference type="Proteomes" id="UP000504636">
    <property type="component" value="Unplaced"/>
</dbReference>
<dbReference type="PANTHER" id="PTHR24198:SF193">
    <property type="match status" value="1"/>
</dbReference>
<name>A0A6A6YQE6_9PEZI</name>
<evidence type="ECO:0000313" key="4">
    <source>
        <dbReference type="EMBL" id="KAF2811122.1"/>
    </source>
</evidence>
<accession>A0A6A6YQE6</accession>
<evidence type="ECO:0000256" key="2">
    <source>
        <dbReference type="ARBA" id="ARBA00023043"/>
    </source>
</evidence>
<dbReference type="OrthoDB" id="3664645at2759"/>
<dbReference type="Pfam" id="PF12796">
    <property type="entry name" value="Ank_2"/>
    <property type="match status" value="1"/>
</dbReference>
<dbReference type="SUPFAM" id="SSF48403">
    <property type="entry name" value="Ankyrin repeat"/>
    <property type="match status" value="1"/>
</dbReference>
<protein>
    <submittedName>
        <fullName evidence="4 6">Ankyrin</fullName>
    </submittedName>
</protein>
<keyword evidence="2 3" id="KW-0040">ANK repeat</keyword>
<evidence type="ECO:0000313" key="5">
    <source>
        <dbReference type="Proteomes" id="UP000504636"/>
    </source>
</evidence>
<evidence type="ECO:0000256" key="3">
    <source>
        <dbReference type="PROSITE-ProRule" id="PRU00023"/>
    </source>
</evidence>
<dbReference type="InterPro" id="IPR002110">
    <property type="entry name" value="Ankyrin_rpt"/>
</dbReference>
<keyword evidence="1" id="KW-0677">Repeat</keyword>
<reference evidence="4 6" key="1">
    <citation type="journal article" date="2020" name="Stud. Mycol.">
        <title>101 Dothideomycetes genomes: a test case for predicting lifestyles and emergence of pathogens.</title>
        <authorList>
            <person name="Haridas S."/>
            <person name="Albert R."/>
            <person name="Binder M."/>
            <person name="Bloem J."/>
            <person name="Labutti K."/>
            <person name="Salamov A."/>
            <person name="Andreopoulos B."/>
            <person name="Baker S."/>
            <person name="Barry K."/>
            <person name="Bills G."/>
            <person name="Bluhm B."/>
            <person name="Cannon C."/>
            <person name="Castanera R."/>
            <person name="Culley D."/>
            <person name="Daum C."/>
            <person name="Ezra D."/>
            <person name="Gonzalez J."/>
            <person name="Henrissat B."/>
            <person name="Kuo A."/>
            <person name="Liang C."/>
            <person name="Lipzen A."/>
            <person name="Lutzoni F."/>
            <person name="Magnuson J."/>
            <person name="Mondo S."/>
            <person name="Nolan M."/>
            <person name="Ohm R."/>
            <person name="Pangilinan J."/>
            <person name="Park H.-J."/>
            <person name="Ramirez L."/>
            <person name="Alfaro M."/>
            <person name="Sun H."/>
            <person name="Tritt A."/>
            <person name="Yoshinaga Y."/>
            <person name="Zwiers L.-H."/>
            <person name="Turgeon B."/>
            <person name="Goodwin S."/>
            <person name="Spatafora J."/>
            <person name="Crous P."/>
            <person name="Grigoriev I."/>
        </authorList>
    </citation>
    <scope>NUCLEOTIDE SEQUENCE</scope>
    <source>
        <strain evidence="4 6">CBS 304.34</strain>
    </source>
</reference>
<dbReference type="PANTHER" id="PTHR24198">
    <property type="entry name" value="ANKYRIN REPEAT AND PROTEIN KINASE DOMAIN-CONTAINING PROTEIN"/>
    <property type="match status" value="1"/>
</dbReference>
<reference evidence="6" key="3">
    <citation type="submission" date="2025-04" db="UniProtKB">
        <authorList>
            <consortium name="RefSeq"/>
        </authorList>
    </citation>
    <scope>IDENTIFICATION</scope>
    <source>
        <strain evidence="6">CBS 304.34</strain>
    </source>
</reference>
<dbReference type="Gene3D" id="1.25.40.20">
    <property type="entry name" value="Ankyrin repeat-containing domain"/>
    <property type="match status" value="1"/>
</dbReference>
<dbReference type="AlphaFoldDB" id="A0A6A6YQE6"/>
<sequence length="148" mass="16344">MYYPSGTESIYSREPLLWAAANGHTMTMSFLLRSAEFDANSKRYDLERSLLLAAANGHDTIVKMLFDRADLDPRDSHGRTPLWAAVARHDAMISLLLDTGKADINSPDNEGLTPLSVAIMNGRESTIKLLLDRGANIELANKPVMLID</sequence>
<dbReference type="PROSITE" id="PS50297">
    <property type="entry name" value="ANK_REP_REGION"/>
    <property type="match status" value="1"/>
</dbReference>
<dbReference type="RefSeq" id="XP_033578086.1">
    <property type="nucleotide sequence ID" value="XM_033715460.1"/>
</dbReference>
<evidence type="ECO:0000313" key="6">
    <source>
        <dbReference type="RefSeq" id="XP_033578086.1"/>
    </source>
</evidence>
<dbReference type="EMBL" id="MU003699">
    <property type="protein sequence ID" value="KAF2811122.1"/>
    <property type="molecule type" value="Genomic_DNA"/>
</dbReference>
<keyword evidence="5" id="KW-1185">Reference proteome</keyword>
<feature type="repeat" description="ANK" evidence="3">
    <location>
        <begin position="110"/>
        <end position="142"/>
    </location>
</feature>
<dbReference type="PROSITE" id="PS50088">
    <property type="entry name" value="ANK_REPEAT"/>
    <property type="match status" value="1"/>
</dbReference>
<organism evidence="4">
    <name type="scientific">Mytilinidion resinicola</name>
    <dbReference type="NCBI Taxonomy" id="574789"/>
    <lineage>
        <taxon>Eukaryota</taxon>
        <taxon>Fungi</taxon>
        <taxon>Dikarya</taxon>
        <taxon>Ascomycota</taxon>
        <taxon>Pezizomycotina</taxon>
        <taxon>Dothideomycetes</taxon>
        <taxon>Pleosporomycetidae</taxon>
        <taxon>Mytilinidiales</taxon>
        <taxon>Mytilinidiaceae</taxon>
        <taxon>Mytilinidion</taxon>
    </lineage>
</organism>
<reference evidence="6" key="2">
    <citation type="submission" date="2020-04" db="EMBL/GenBank/DDBJ databases">
        <authorList>
            <consortium name="NCBI Genome Project"/>
        </authorList>
    </citation>
    <scope>NUCLEOTIDE SEQUENCE</scope>
    <source>
        <strain evidence="6">CBS 304.34</strain>
    </source>
</reference>
<dbReference type="InterPro" id="IPR036770">
    <property type="entry name" value="Ankyrin_rpt-contain_sf"/>
</dbReference>
<evidence type="ECO:0000256" key="1">
    <source>
        <dbReference type="ARBA" id="ARBA00022737"/>
    </source>
</evidence>
<dbReference type="SMART" id="SM00248">
    <property type="entry name" value="ANK"/>
    <property type="match status" value="4"/>
</dbReference>
<gene>
    <name evidence="4 6" type="ORF">BDZ99DRAFT_386165</name>
</gene>